<dbReference type="RefSeq" id="WP_151135006.1">
    <property type="nucleotide sequence ID" value="NZ_VZUS01000001.1"/>
</dbReference>
<dbReference type="EMBL" id="VZUS01000002">
    <property type="protein sequence ID" value="KAB1185827.1"/>
    <property type="molecule type" value="Genomic_DNA"/>
</dbReference>
<evidence type="ECO:0000313" key="4">
    <source>
        <dbReference type="EMBL" id="KAB1187795.1"/>
    </source>
</evidence>
<evidence type="ECO:0000313" key="2">
    <source>
        <dbReference type="EMBL" id="KAB1185827.1"/>
    </source>
</evidence>
<protein>
    <submittedName>
        <fullName evidence="2">Uncharacterized protein</fullName>
    </submittedName>
</protein>
<name>A0A643JTX1_9EURY</name>
<reference evidence="2" key="1">
    <citation type="submission" date="2019-09" db="EMBL/GenBank/DDBJ databases">
        <title>Genomic analysis of Haloferax sp. CBA1149.</title>
        <authorList>
            <person name="Roh S.W."/>
        </authorList>
    </citation>
    <scope>NUCLEOTIDE SEQUENCE</scope>
    <source>
        <strain evidence="2">CBA1149</strain>
    </source>
</reference>
<comment type="caution">
    <text evidence="2">The sequence shown here is derived from an EMBL/GenBank/DDBJ whole genome shotgun (WGS) entry which is preliminary data.</text>
</comment>
<dbReference type="EMBL" id="VZUS01000001">
    <property type="protein sequence ID" value="KAB1186894.1"/>
    <property type="molecule type" value="Genomic_DNA"/>
</dbReference>
<dbReference type="EMBL" id="VZUS01000001">
    <property type="protein sequence ID" value="KAB1187795.1"/>
    <property type="molecule type" value="Genomic_DNA"/>
</dbReference>
<evidence type="ECO:0000313" key="1">
    <source>
        <dbReference type="EMBL" id="KAB1185675.1"/>
    </source>
</evidence>
<dbReference type="AlphaFoldDB" id="A0A643JTX1"/>
<proteinExistence type="predicted"/>
<accession>A0A643JTX1</accession>
<dbReference type="EMBL" id="VZUS01000003">
    <property type="protein sequence ID" value="KAB1185675.1"/>
    <property type="molecule type" value="Genomic_DNA"/>
</dbReference>
<organism evidence="2">
    <name type="scientific">Haloferax sp. CBA1149</name>
    <dbReference type="NCBI Taxonomy" id="2650753"/>
    <lineage>
        <taxon>Archaea</taxon>
        <taxon>Methanobacteriati</taxon>
        <taxon>Methanobacteriota</taxon>
        <taxon>Stenosarchaea group</taxon>
        <taxon>Halobacteria</taxon>
        <taxon>Halobacteriales</taxon>
        <taxon>Haloferacaceae</taxon>
        <taxon>Haloferax</taxon>
    </lineage>
</organism>
<evidence type="ECO:0000313" key="3">
    <source>
        <dbReference type="EMBL" id="KAB1186894.1"/>
    </source>
</evidence>
<gene>
    <name evidence="3" type="ORF">Hfx1149_02165</name>
    <name evidence="4" type="ORF">Hfx1149_07010</name>
    <name evidence="2" type="ORF">Hfx1149_14505</name>
    <name evidence="1" type="ORF">Hfx1149_14660</name>
</gene>
<sequence>MPEQSSDFLDIIDESFDDQAALIKYIDYLYQNEQASGQFNIIGAVNNLAGGKDEFLGFVQSSFSILNSSGDLHLLHSTVDEEPVYSYVYLDDHVPLFITNANKTDQIPPTISKFLIETPHLGRLMLSKRELDELRKDIVANHENILVPYFSARRSADSKISARRRPETERSIQYRAIDGLDTYREMRYNYGILPQIMVFEKPNEFKFKIKTDGTFVHVNGSLQELWLQFNKEVERVKEMKKYANTGHYGKADSAFFGEDKFSVSTPWAVEVADGISAENLENFESHMDTDFWEFSVSEYTAYPEFKSFQAELIDETTNERTTLKSKGNQVRVFPRELTDIDQSLRIFNFLSDHFDSECTPKKVA</sequence>